<dbReference type="AlphaFoldDB" id="A0A7W5BB16"/>
<sequence length="202" mass="20883">MQAITLGRLSALAAVLALAGCGGKSTFEVSGNFTEGNSSATSAVRTAGLKLSLNGDQEQIDIPVGATSYRFSKRISYGENYTVKVVRSPEHVTCAADPNFSSGYAGQTTSIVVNVACSQNSYSVSGKVNNLLEDGLGLNNGATPATVNKASPVFTFPAIPYGAPYAIVVTRQPTNQTCTVVNGSGYMGEAAVTNVEINCTRP</sequence>
<dbReference type="Proteomes" id="UP000541535">
    <property type="component" value="Unassembled WGS sequence"/>
</dbReference>
<feature type="chain" id="PRO_5031009480" description="Lipoprotein" evidence="1">
    <location>
        <begin position="20"/>
        <end position="202"/>
    </location>
</feature>
<gene>
    <name evidence="2" type="ORF">FHS03_002891</name>
</gene>
<name>A0A7W5BB16_9BURK</name>
<evidence type="ECO:0000313" key="2">
    <source>
        <dbReference type="EMBL" id="MBB3119836.1"/>
    </source>
</evidence>
<accession>A0A7W5BB16</accession>
<organism evidence="2 3">
    <name type="scientific">Pseudoduganella violacea</name>
    <dbReference type="NCBI Taxonomy" id="1715466"/>
    <lineage>
        <taxon>Bacteria</taxon>
        <taxon>Pseudomonadati</taxon>
        <taxon>Pseudomonadota</taxon>
        <taxon>Betaproteobacteria</taxon>
        <taxon>Burkholderiales</taxon>
        <taxon>Oxalobacteraceae</taxon>
        <taxon>Telluria group</taxon>
        <taxon>Pseudoduganella</taxon>
    </lineage>
</organism>
<evidence type="ECO:0008006" key="4">
    <source>
        <dbReference type="Google" id="ProtNLM"/>
    </source>
</evidence>
<evidence type="ECO:0000256" key="1">
    <source>
        <dbReference type="SAM" id="SignalP"/>
    </source>
</evidence>
<keyword evidence="1" id="KW-0732">Signal</keyword>
<evidence type="ECO:0000313" key="3">
    <source>
        <dbReference type="Proteomes" id="UP000541535"/>
    </source>
</evidence>
<protein>
    <recommendedName>
        <fullName evidence="4">Lipoprotein</fullName>
    </recommendedName>
</protein>
<reference evidence="2 3" key="1">
    <citation type="submission" date="2020-08" db="EMBL/GenBank/DDBJ databases">
        <title>Genomic Encyclopedia of Type Strains, Phase III (KMG-III): the genomes of soil and plant-associated and newly described type strains.</title>
        <authorList>
            <person name="Whitman W."/>
        </authorList>
    </citation>
    <scope>NUCLEOTIDE SEQUENCE [LARGE SCALE GENOMIC DNA]</scope>
    <source>
        <strain evidence="2 3">CECT 8897</strain>
    </source>
</reference>
<keyword evidence="3" id="KW-1185">Reference proteome</keyword>
<feature type="signal peptide" evidence="1">
    <location>
        <begin position="1"/>
        <end position="19"/>
    </location>
</feature>
<proteinExistence type="predicted"/>
<comment type="caution">
    <text evidence="2">The sequence shown here is derived from an EMBL/GenBank/DDBJ whole genome shotgun (WGS) entry which is preliminary data.</text>
</comment>
<dbReference type="RefSeq" id="WP_183441641.1">
    <property type="nucleotide sequence ID" value="NZ_JACHXD010000007.1"/>
</dbReference>
<dbReference type="EMBL" id="JACHXD010000007">
    <property type="protein sequence ID" value="MBB3119836.1"/>
    <property type="molecule type" value="Genomic_DNA"/>
</dbReference>